<comment type="similarity">
    <text evidence="1 4">Belongs to the aldehyde dehydrogenase family.</text>
</comment>
<reference evidence="6 7" key="1">
    <citation type="journal article" date="2017" name="Nat. Ecol. Evol.">
        <title>Scallop genome provides insights into evolution of bilaterian karyotype and development.</title>
        <authorList>
            <person name="Wang S."/>
            <person name="Zhang J."/>
            <person name="Jiao W."/>
            <person name="Li J."/>
            <person name="Xun X."/>
            <person name="Sun Y."/>
            <person name="Guo X."/>
            <person name="Huan P."/>
            <person name="Dong B."/>
            <person name="Zhang L."/>
            <person name="Hu X."/>
            <person name="Sun X."/>
            <person name="Wang J."/>
            <person name="Zhao C."/>
            <person name="Wang Y."/>
            <person name="Wang D."/>
            <person name="Huang X."/>
            <person name="Wang R."/>
            <person name="Lv J."/>
            <person name="Li Y."/>
            <person name="Zhang Z."/>
            <person name="Liu B."/>
            <person name="Lu W."/>
            <person name="Hui Y."/>
            <person name="Liang J."/>
            <person name="Zhou Z."/>
            <person name="Hou R."/>
            <person name="Li X."/>
            <person name="Liu Y."/>
            <person name="Li H."/>
            <person name="Ning X."/>
            <person name="Lin Y."/>
            <person name="Zhao L."/>
            <person name="Xing Q."/>
            <person name="Dou J."/>
            <person name="Li Y."/>
            <person name="Mao J."/>
            <person name="Guo H."/>
            <person name="Dou H."/>
            <person name="Li T."/>
            <person name="Mu C."/>
            <person name="Jiang W."/>
            <person name="Fu Q."/>
            <person name="Fu X."/>
            <person name="Miao Y."/>
            <person name="Liu J."/>
            <person name="Yu Q."/>
            <person name="Li R."/>
            <person name="Liao H."/>
            <person name="Li X."/>
            <person name="Kong Y."/>
            <person name="Jiang Z."/>
            <person name="Chourrout D."/>
            <person name="Li R."/>
            <person name="Bao Z."/>
        </authorList>
    </citation>
    <scope>NUCLEOTIDE SEQUENCE [LARGE SCALE GENOMIC DNA]</scope>
    <source>
        <strain evidence="6 7">PY_sf001</strain>
    </source>
</reference>
<dbReference type="OrthoDB" id="310895at2759"/>
<proteinExistence type="inferred from homology"/>
<protein>
    <submittedName>
        <fullName evidence="6">4-trimethylaminobutyraldehyde dehydrogenase</fullName>
    </submittedName>
</protein>
<dbReference type="Gene3D" id="3.40.309.10">
    <property type="entry name" value="Aldehyde Dehydrogenase, Chain A, domain 2"/>
    <property type="match status" value="1"/>
</dbReference>
<dbReference type="InterPro" id="IPR016161">
    <property type="entry name" value="Ald_DH/histidinol_DH"/>
</dbReference>
<evidence type="ECO:0000256" key="3">
    <source>
        <dbReference type="PROSITE-ProRule" id="PRU10007"/>
    </source>
</evidence>
<dbReference type="SUPFAM" id="SSF53720">
    <property type="entry name" value="ALDH-like"/>
    <property type="match status" value="1"/>
</dbReference>
<dbReference type="CDD" id="cd07090">
    <property type="entry name" value="ALDH_F9_TMBADH"/>
    <property type="match status" value="1"/>
</dbReference>
<organism evidence="6 7">
    <name type="scientific">Mizuhopecten yessoensis</name>
    <name type="common">Japanese scallop</name>
    <name type="synonym">Patinopecten yessoensis</name>
    <dbReference type="NCBI Taxonomy" id="6573"/>
    <lineage>
        <taxon>Eukaryota</taxon>
        <taxon>Metazoa</taxon>
        <taxon>Spiralia</taxon>
        <taxon>Lophotrochozoa</taxon>
        <taxon>Mollusca</taxon>
        <taxon>Bivalvia</taxon>
        <taxon>Autobranchia</taxon>
        <taxon>Pteriomorphia</taxon>
        <taxon>Pectinida</taxon>
        <taxon>Pectinoidea</taxon>
        <taxon>Pectinidae</taxon>
        <taxon>Mizuhopecten</taxon>
    </lineage>
</organism>
<dbReference type="Pfam" id="PF00171">
    <property type="entry name" value="Aldedh"/>
    <property type="match status" value="1"/>
</dbReference>
<name>A0A210PWC4_MIZYE</name>
<dbReference type="InterPro" id="IPR015590">
    <property type="entry name" value="Aldehyde_DH_dom"/>
</dbReference>
<comment type="caution">
    <text evidence="6">The sequence shown here is derived from an EMBL/GenBank/DDBJ whole genome shotgun (WGS) entry which is preliminary data.</text>
</comment>
<keyword evidence="2 4" id="KW-0560">Oxidoreductase</keyword>
<dbReference type="InterPro" id="IPR016160">
    <property type="entry name" value="Ald_DH_CS_CYS"/>
</dbReference>
<feature type="active site" evidence="3">
    <location>
        <position position="272"/>
    </location>
</feature>
<dbReference type="Gene3D" id="3.40.605.10">
    <property type="entry name" value="Aldehyde Dehydrogenase, Chain A, domain 1"/>
    <property type="match status" value="1"/>
</dbReference>
<dbReference type="InterPro" id="IPR016162">
    <property type="entry name" value="Ald_DH_N"/>
</dbReference>
<dbReference type="GO" id="GO:0016620">
    <property type="term" value="F:oxidoreductase activity, acting on the aldehyde or oxo group of donors, NAD or NADP as acceptor"/>
    <property type="evidence" value="ECO:0007669"/>
    <property type="project" value="InterPro"/>
</dbReference>
<dbReference type="InterPro" id="IPR016163">
    <property type="entry name" value="Ald_DH_C"/>
</dbReference>
<evidence type="ECO:0000256" key="4">
    <source>
        <dbReference type="RuleBase" id="RU003345"/>
    </source>
</evidence>
<dbReference type="InterPro" id="IPR029510">
    <property type="entry name" value="Ald_DH_CS_GLU"/>
</dbReference>
<evidence type="ECO:0000313" key="7">
    <source>
        <dbReference type="Proteomes" id="UP000242188"/>
    </source>
</evidence>
<sequence length="511" mass="55101">MLMIRRSLQCVSQRYMSIVTGSNSQVTQPLNYIGGQRAEPKNSPNTFNLTSPATGEVLRPVGNAGSQDVDEAVSVAQQAFKTWSKMAGFERGTVLKKAANIIRERSEELARTEVLDTGKPIWEARYDIQACADTIDYYGGLAAKIAGEYQQLANGSFAYTIKEPLGVIGGIGAWNYPFQMAAWKTSPALAAGNTIVFKPSQFTPLTAVMLAEIYTEAGLPHGCCNVIQGEGETGQFLSNHTGVSKISFTGSVQTGSKIMEACAKQIHHVTLELGGKSPCIIFEDSNLDDAVTGAMLANFLNQGQVCSNGTRVFVQDSVMKPFLEKLVERTKGMKIGDPNDEDTTVGATISPEQAQKTLKYIDIARTEGANVLYGGERVTPSPSLAGGHYIRPCILTGCQDNMRVVKEEVFGSVMSVLSFSTDDEVIARANDTEFGLAGGIFTNNLQRAHRVASSLEAGSLYINTYNVYPVGVPFGGYKKSGIGRENGADTLDYYTQIKSVYVEMGPVEAPF</sequence>
<dbReference type="Proteomes" id="UP000242188">
    <property type="component" value="Unassembled WGS sequence"/>
</dbReference>
<dbReference type="EMBL" id="NEDP02005446">
    <property type="protein sequence ID" value="OWF40779.1"/>
    <property type="molecule type" value="Genomic_DNA"/>
</dbReference>
<evidence type="ECO:0000256" key="2">
    <source>
        <dbReference type="ARBA" id="ARBA00023002"/>
    </source>
</evidence>
<dbReference type="FunFam" id="3.40.605.10:FF:000026">
    <property type="entry name" value="Aldehyde dehydrogenase, putative"/>
    <property type="match status" value="1"/>
</dbReference>
<dbReference type="PROSITE" id="PS00687">
    <property type="entry name" value="ALDEHYDE_DEHYDR_GLU"/>
    <property type="match status" value="1"/>
</dbReference>
<accession>A0A210PWC4</accession>
<dbReference type="FunFam" id="3.40.309.10:FF:000012">
    <property type="entry name" value="Betaine aldehyde dehydrogenase"/>
    <property type="match status" value="1"/>
</dbReference>
<dbReference type="PROSITE" id="PS00070">
    <property type="entry name" value="ALDEHYDE_DEHYDR_CYS"/>
    <property type="match status" value="1"/>
</dbReference>
<dbReference type="NCBIfam" id="NF009725">
    <property type="entry name" value="PRK13252.1"/>
    <property type="match status" value="1"/>
</dbReference>
<keyword evidence="7" id="KW-1185">Reference proteome</keyword>
<dbReference type="PANTHER" id="PTHR11699">
    <property type="entry name" value="ALDEHYDE DEHYDROGENASE-RELATED"/>
    <property type="match status" value="1"/>
</dbReference>
<evidence type="ECO:0000259" key="5">
    <source>
        <dbReference type="Pfam" id="PF00171"/>
    </source>
</evidence>
<feature type="domain" description="Aldehyde dehydrogenase" evidence="5">
    <location>
        <begin position="42"/>
        <end position="500"/>
    </location>
</feature>
<evidence type="ECO:0000256" key="1">
    <source>
        <dbReference type="ARBA" id="ARBA00009986"/>
    </source>
</evidence>
<dbReference type="AlphaFoldDB" id="A0A210PWC4"/>
<dbReference type="STRING" id="6573.A0A210PWC4"/>
<gene>
    <name evidence="6" type="ORF">KP79_PYT19144</name>
</gene>
<dbReference type="FunFam" id="3.40.605.10:FF:000007">
    <property type="entry name" value="NAD/NADP-dependent betaine aldehyde dehydrogenase"/>
    <property type="match status" value="1"/>
</dbReference>
<evidence type="ECO:0000313" key="6">
    <source>
        <dbReference type="EMBL" id="OWF40779.1"/>
    </source>
</evidence>